<dbReference type="OrthoDB" id="9151118at2"/>
<evidence type="ECO:0000313" key="1">
    <source>
        <dbReference type="EMBL" id="RUS98373.1"/>
    </source>
</evidence>
<sequence>MFTNKRLVNSLVEKIGQAERETLEALRDGRVEQEPALTDRLLARMENVLDGKLVAGVRWTVKTLTDRGRGSQESEFGADFMAALELSVGEDHVRKGFLVQSKLVEPSQTFSKAEFARLKDQCKKMLAFSPASFVFLYSKESDIVVVRAKDILKSPDCNPHELTSKKMVNFYREHFECFIGDRGIHRANPQGLEDLRQRYEAKRLVLLYGSEGDESYDAVQLNLFE</sequence>
<dbReference type="RefSeq" id="WP_127053301.1">
    <property type="nucleotide sequence ID" value="NZ_RSCM01000003.1"/>
</dbReference>
<evidence type="ECO:0000313" key="2">
    <source>
        <dbReference type="Proteomes" id="UP000276103"/>
    </source>
</evidence>
<gene>
    <name evidence="1" type="ORF">DSM107003_14610</name>
</gene>
<accession>A0A3S1ADF0</accession>
<protein>
    <submittedName>
        <fullName evidence="1">Uncharacterized protein</fullName>
    </submittedName>
</protein>
<dbReference type="Proteomes" id="UP000276103">
    <property type="component" value="Unassembled WGS sequence"/>
</dbReference>
<comment type="caution">
    <text evidence="1">The sequence shown here is derived from an EMBL/GenBank/DDBJ whole genome shotgun (WGS) entry which is preliminary data.</text>
</comment>
<dbReference type="EMBL" id="RSCM01000003">
    <property type="protein sequence ID" value="RUS98373.1"/>
    <property type="molecule type" value="Genomic_DNA"/>
</dbReference>
<proteinExistence type="predicted"/>
<name>A0A3S1ADF0_ANAVA</name>
<organism evidence="1 2">
    <name type="scientific">Trichormus variabilis SAG 1403-4b</name>
    <dbReference type="NCBI Taxonomy" id="447716"/>
    <lineage>
        <taxon>Bacteria</taxon>
        <taxon>Bacillati</taxon>
        <taxon>Cyanobacteriota</taxon>
        <taxon>Cyanophyceae</taxon>
        <taxon>Nostocales</taxon>
        <taxon>Nostocaceae</taxon>
        <taxon>Trichormus</taxon>
    </lineage>
</organism>
<dbReference type="AlphaFoldDB" id="A0A3S1ADF0"/>
<keyword evidence="2" id="KW-1185">Reference proteome</keyword>
<reference evidence="1 2" key="1">
    <citation type="journal article" date="2019" name="Genome Biol. Evol.">
        <title>Day and night: Metabolic profiles and evolutionary relationships of six axenic non-marine cyanobacteria.</title>
        <authorList>
            <person name="Will S.E."/>
            <person name="Henke P."/>
            <person name="Boedeker C."/>
            <person name="Huang S."/>
            <person name="Brinkmann H."/>
            <person name="Rohde M."/>
            <person name="Jarek M."/>
            <person name="Friedl T."/>
            <person name="Seufert S."/>
            <person name="Schumacher M."/>
            <person name="Overmann J."/>
            <person name="Neumann-Schaal M."/>
            <person name="Petersen J."/>
        </authorList>
    </citation>
    <scope>NUCLEOTIDE SEQUENCE [LARGE SCALE GENOMIC DNA]</scope>
    <source>
        <strain evidence="1 2">SAG 1403-4b</strain>
    </source>
</reference>